<evidence type="ECO:0000313" key="2">
    <source>
        <dbReference type="Proteomes" id="UP000292939"/>
    </source>
</evidence>
<dbReference type="Gene3D" id="3.40.50.360">
    <property type="match status" value="1"/>
</dbReference>
<evidence type="ECO:0000313" key="1">
    <source>
        <dbReference type="EMBL" id="QBK05417.1"/>
    </source>
</evidence>
<name>A0A4P6UMX2_9BURK</name>
<dbReference type="InterPro" id="IPR029039">
    <property type="entry name" value="Flavoprotein-like_sf"/>
</dbReference>
<dbReference type="AlphaFoldDB" id="A0A4P6UMX2"/>
<dbReference type="RefSeq" id="WP_131280465.1">
    <property type="nucleotide sequence ID" value="NZ_CP031395.1"/>
</dbReference>
<protein>
    <submittedName>
        <fullName evidence="1">Flavodoxin</fullName>
    </submittedName>
</protein>
<dbReference type="KEGG" id="hgr:DW355_12285"/>
<accession>A0A4P6UMX2</accession>
<reference evidence="1 2" key="1">
    <citation type="submission" date="2018-07" db="EMBL/GenBank/DDBJ databases">
        <title>Exploring interactions and the metabolic potential of the ultra-small soil bacteria Hylemonella gracilis.</title>
        <authorList>
            <person name="Tyc O."/>
            <person name="Kulkarni P."/>
            <person name="Gawehns F."/>
            <person name="Hundscheid M."/>
            <person name="Zweers H."/>
            <person name="Garbeva P."/>
        </authorList>
    </citation>
    <scope>NUCLEOTIDE SEQUENCE [LARGE SCALE GENOMIC DNA]</scope>
    <source>
        <strain evidence="1 2">NS1</strain>
    </source>
</reference>
<organism evidence="1 2">
    <name type="scientific">Hylemonella gracilis</name>
    <dbReference type="NCBI Taxonomy" id="80880"/>
    <lineage>
        <taxon>Bacteria</taxon>
        <taxon>Pseudomonadati</taxon>
        <taxon>Pseudomonadota</taxon>
        <taxon>Betaproteobacteria</taxon>
        <taxon>Burkholderiales</taxon>
        <taxon>Comamonadaceae</taxon>
        <taxon>Hylemonella</taxon>
    </lineage>
</organism>
<gene>
    <name evidence="1" type="ORF">DW355_12285</name>
</gene>
<dbReference type="Proteomes" id="UP000292939">
    <property type="component" value="Chromosome"/>
</dbReference>
<proteinExistence type="predicted"/>
<dbReference type="OrthoDB" id="9806505at2"/>
<dbReference type="EMBL" id="CP031395">
    <property type="protein sequence ID" value="QBK05417.1"/>
    <property type="molecule type" value="Genomic_DNA"/>
</dbReference>
<dbReference type="SUPFAM" id="SSF52218">
    <property type="entry name" value="Flavoproteins"/>
    <property type="match status" value="1"/>
</dbReference>
<sequence length="176" mass="18820">MNSNVLVVVYSYTGTSLAVAKLMCSQQHWALASIQEIRSRGGAWGYWRCLLDSFLRRHPPIRYNGPPPGDFDVVVLVSPIWAWRLAGPMRTFASLQRARLPAVAVVSVMGGQGAENAVAEISDILGRAPTLSTAVTAREVDDGSCAARLQAFGSAVQSAVDSNAVVRPPLLSPDSI</sequence>